<keyword evidence="1" id="KW-0813">Transport</keyword>
<dbReference type="InterPro" id="IPR015984">
    <property type="entry name" value="Cyt_c_prime_subgr"/>
</dbReference>
<evidence type="ECO:0000313" key="9">
    <source>
        <dbReference type="EMBL" id="SDK02733.1"/>
    </source>
</evidence>
<organism evidence="9 10">
    <name type="scientific">Aliiruegeria lutimaris</name>
    <dbReference type="NCBI Taxonomy" id="571298"/>
    <lineage>
        <taxon>Bacteria</taxon>
        <taxon>Pseudomonadati</taxon>
        <taxon>Pseudomonadota</taxon>
        <taxon>Alphaproteobacteria</taxon>
        <taxon>Rhodobacterales</taxon>
        <taxon>Roseobacteraceae</taxon>
        <taxon>Aliiruegeria</taxon>
    </lineage>
</organism>
<dbReference type="RefSeq" id="WP_093157397.1">
    <property type="nucleotide sequence ID" value="NZ_FNEK01000029.1"/>
</dbReference>
<dbReference type="EMBL" id="FNEK01000029">
    <property type="protein sequence ID" value="SDK02733.1"/>
    <property type="molecule type" value="Genomic_DNA"/>
</dbReference>
<keyword evidence="8" id="KW-0732">Signal</keyword>
<keyword evidence="3 6" id="KW-0479">Metal-binding</keyword>
<name>A0A1G8YJ52_9RHOB</name>
<dbReference type="PIRSF" id="PIRSF000027">
    <property type="entry name" value="Cytc_c_prime"/>
    <property type="match status" value="1"/>
</dbReference>
<keyword evidence="4" id="KW-0249">Electron transport</keyword>
<reference evidence="9 10" key="1">
    <citation type="submission" date="2016-10" db="EMBL/GenBank/DDBJ databases">
        <authorList>
            <person name="de Groot N.N."/>
        </authorList>
    </citation>
    <scope>NUCLEOTIDE SEQUENCE [LARGE SCALE GENOMIC DNA]</scope>
    <source>
        <strain evidence="9 10">DSM 25294</strain>
    </source>
</reference>
<dbReference type="STRING" id="571298.SAMN04488026_102932"/>
<dbReference type="GO" id="GO:0022900">
    <property type="term" value="P:electron transport chain"/>
    <property type="evidence" value="ECO:0007669"/>
    <property type="project" value="InterPro"/>
</dbReference>
<sequence length="154" mass="15549">MRLASILVCCGLAATVAGTALAQDKPNPAISARKNIMQLYAFNLGQLGAMAKEAVAYDAEAASSAAGNLALLTQLDHSALWPQGTDNAADPNTRALPELWANFDDVVAKATALSEAATAMEAAAGTDLASLQAAMGGLGAACGACHKAYRAAEN</sequence>
<proteinExistence type="predicted"/>
<feature type="chain" id="PRO_5011690001" evidence="8">
    <location>
        <begin position="23"/>
        <end position="154"/>
    </location>
</feature>
<keyword evidence="2 7" id="KW-0349">Heme</keyword>
<feature type="binding site" description="axial binding residue" evidence="6">
    <location>
        <position position="146"/>
    </location>
    <ligand>
        <name>heme c</name>
        <dbReference type="ChEBI" id="CHEBI:61717"/>
    </ligand>
    <ligandPart>
        <name>Fe</name>
        <dbReference type="ChEBI" id="CHEBI:18248"/>
    </ligandPart>
</feature>
<evidence type="ECO:0000256" key="6">
    <source>
        <dbReference type="PIRSR" id="PIRSR000027-1"/>
    </source>
</evidence>
<evidence type="ECO:0000256" key="8">
    <source>
        <dbReference type="SAM" id="SignalP"/>
    </source>
</evidence>
<comment type="PTM">
    <text evidence="7">Binds 1 heme group per subunit.</text>
</comment>
<feature type="signal peptide" evidence="8">
    <location>
        <begin position="1"/>
        <end position="22"/>
    </location>
</feature>
<dbReference type="GO" id="GO:0005506">
    <property type="term" value="F:iron ion binding"/>
    <property type="evidence" value="ECO:0007669"/>
    <property type="project" value="InterPro"/>
</dbReference>
<protein>
    <submittedName>
        <fullName evidence="9">Cytochrome c556</fullName>
    </submittedName>
</protein>
<dbReference type="GO" id="GO:0009055">
    <property type="term" value="F:electron transfer activity"/>
    <property type="evidence" value="ECO:0007669"/>
    <property type="project" value="InterPro"/>
</dbReference>
<evidence type="ECO:0000256" key="3">
    <source>
        <dbReference type="ARBA" id="ARBA00022723"/>
    </source>
</evidence>
<keyword evidence="5 6" id="KW-0408">Iron</keyword>
<dbReference type="GO" id="GO:0042597">
    <property type="term" value="C:periplasmic space"/>
    <property type="evidence" value="ECO:0007669"/>
    <property type="project" value="InterPro"/>
</dbReference>
<dbReference type="InterPro" id="IPR010980">
    <property type="entry name" value="Cyt_c/b562"/>
</dbReference>
<feature type="binding site" description="covalent" evidence="7">
    <location>
        <position position="142"/>
    </location>
    <ligand>
        <name>heme c</name>
        <dbReference type="ChEBI" id="CHEBI:61717"/>
    </ligand>
</feature>
<dbReference type="PROSITE" id="PS51009">
    <property type="entry name" value="CYTCII"/>
    <property type="match status" value="1"/>
</dbReference>
<dbReference type="InterPro" id="IPR002321">
    <property type="entry name" value="Cyt_c_II"/>
</dbReference>
<gene>
    <name evidence="9" type="ORF">SAMN04488026_102932</name>
</gene>
<evidence type="ECO:0000256" key="5">
    <source>
        <dbReference type="ARBA" id="ARBA00023004"/>
    </source>
</evidence>
<dbReference type="AlphaFoldDB" id="A0A1G8YJ52"/>
<dbReference type="InterPro" id="IPR012127">
    <property type="entry name" value="Cyt_c_prime"/>
</dbReference>
<dbReference type="Proteomes" id="UP000199382">
    <property type="component" value="Unassembled WGS sequence"/>
</dbReference>
<dbReference type="GO" id="GO:0020037">
    <property type="term" value="F:heme binding"/>
    <property type="evidence" value="ECO:0007669"/>
    <property type="project" value="InterPro"/>
</dbReference>
<dbReference type="SUPFAM" id="SSF47175">
    <property type="entry name" value="Cytochromes"/>
    <property type="match status" value="1"/>
</dbReference>
<keyword evidence="10" id="KW-1185">Reference proteome</keyword>
<dbReference type="PRINTS" id="PR00608">
    <property type="entry name" value="CYTCHROMECII"/>
</dbReference>
<evidence type="ECO:0000256" key="4">
    <source>
        <dbReference type="ARBA" id="ARBA00022982"/>
    </source>
</evidence>
<evidence type="ECO:0000256" key="1">
    <source>
        <dbReference type="ARBA" id="ARBA00022448"/>
    </source>
</evidence>
<dbReference type="Gene3D" id="1.20.120.10">
    <property type="entry name" value="Cytochrome c/b562"/>
    <property type="match status" value="1"/>
</dbReference>
<dbReference type="Pfam" id="PF01322">
    <property type="entry name" value="Cytochrom_C_2"/>
    <property type="match status" value="1"/>
</dbReference>
<evidence type="ECO:0000256" key="7">
    <source>
        <dbReference type="PIRSR" id="PIRSR000027-2"/>
    </source>
</evidence>
<accession>A0A1G8YJ52</accession>
<dbReference type="OrthoDB" id="7596534at2"/>
<evidence type="ECO:0000313" key="10">
    <source>
        <dbReference type="Proteomes" id="UP000199382"/>
    </source>
</evidence>
<evidence type="ECO:0000256" key="2">
    <source>
        <dbReference type="ARBA" id="ARBA00022617"/>
    </source>
</evidence>
<feature type="binding site" description="covalent" evidence="7">
    <location>
        <position position="145"/>
    </location>
    <ligand>
        <name>heme c</name>
        <dbReference type="ChEBI" id="CHEBI:61717"/>
    </ligand>
</feature>